<gene>
    <name evidence="2" type="ORF">SVUK_LOCUS2873</name>
</gene>
<dbReference type="GO" id="GO:0015074">
    <property type="term" value="P:DNA integration"/>
    <property type="evidence" value="ECO:0007669"/>
    <property type="project" value="InterPro"/>
</dbReference>
<proteinExistence type="predicted"/>
<dbReference type="EMBL" id="UYYB01006831">
    <property type="protein sequence ID" value="VDM67875.1"/>
    <property type="molecule type" value="Genomic_DNA"/>
</dbReference>
<dbReference type="SUPFAM" id="SSF56349">
    <property type="entry name" value="DNA breaking-rejoining enzymes"/>
    <property type="match status" value="1"/>
</dbReference>
<reference evidence="2 3" key="1">
    <citation type="submission" date="2018-11" db="EMBL/GenBank/DDBJ databases">
        <authorList>
            <consortium name="Pathogen Informatics"/>
        </authorList>
    </citation>
    <scope>NUCLEOTIDE SEQUENCE [LARGE SCALE GENOMIC DNA]</scope>
</reference>
<dbReference type="Gene3D" id="1.10.443.10">
    <property type="entry name" value="Intergrase catalytic core"/>
    <property type="match status" value="1"/>
</dbReference>
<keyword evidence="1" id="KW-0233">DNA recombination</keyword>
<dbReference type="InterPro" id="IPR011010">
    <property type="entry name" value="DNA_brk_join_enz"/>
</dbReference>
<name>A0A3P7K9A7_STRVU</name>
<dbReference type="GO" id="GO:0003677">
    <property type="term" value="F:DNA binding"/>
    <property type="evidence" value="ECO:0007669"/>
    <property type="project" value="InterPro"/>
</dbReference>
<evidence type="ECO:0000256" key="1">
    <source>
        <dbReference type="ARBA" id="ARBA00023172"/>
    </source>
</evidence>
<dbReference type="OrthoDB" id="5867182at2759"/>
<organism evidence="2 3">
    <name type="scientific">Strongylus vulgaris</name>
    <name type="common">Blood worm</name>
    <dbReference type="NCBI Taxonomy" id="40348"/>
    <lineage>
        <taxon>Eukaryota</taxon>
        <taxon>Metazoa</taxon>
        <taxon>Ecdysozoa</taxon>
        <taxon>Nematoda</taxon>
        <taxon>Chromadorea</taxon>
        <taxon>Rhabditida</taxon>
        <taxon>Rhabditina</taxon>
        <taxon>Rhabditomorpha</taxon>
        <taxon>Strongyloidea</taxon>
        <taxon>Strongylidae</taxon>
        <taxon>Strongylus</taxon>
    </lineage>
</organism>
<sequence>MAKRAKPRREAQSVELRNDRLETPSSIRGLLRAPSYIADSSPPQNPVICLRVFLYCRKARFHCAYAYYYRVRFIGFSEIVKIDPPQRTWHARLKALGEAGLGSQRLIPHSFRGGAATSALKEGSDSHRVMLADRWKSSSSFRAYVDTLPI</sequence>
<protein>
    <recommendedName>
        <fullName evidence="4">Tyr recombinase domain-containing protein</fullName>
    </recommendedName>
</protein>
<dbReference type="InterPro" id="IPR013762">
    <property type="entry name" value="Integrase-like_cat_sf"/>
</dbReference>
<dbReference type="Proteomes" id="UP000270094">
    <property type="component" value="Unassembled WGS sequence"/>
</dbReference>
<evidence type="ECO:0008006" key="4">
    <source>
        <dbReference type="Google" id="ProtNLM"/>
    </source>
</evidence>
<evidence type="ECO:0000313" key="2">
    <source>
        <dbReference type="EMBL" id="VDM67875.1"/>
    </source>
</evidence>
<dbReference type="AlphaFoldDB" id="A0A3P7K9A7"/>
<keyword evidence="3" id="KW-1185">Reference proteome</keyword>
<accession>A0A3P7K9A7</accession>
<dbReference type="GO" id="GO:0006310">
    <property type="term" value="P:DNA recombination"/>
    <property type="evidence" value="ECO:0007669"/>
    <property type="project" value="UniProtKB-KW"/>
</dbReference>
<evidence type="ECO:0000313" key="3">
    <source>
        <dbReference type="Proteomes" id="UP000270094"/>
    </source>
</evidence>